<dbReference type="PATRIC" id="fig|454.4.peg.3044"/>
<feature type="transmembrane region" description="Helical" evidence="1">
    <location>
        <begin position="66"/>
        <end position="99"/>
    </location>
</feature>
<dbReference type="EMBL" id="LNYH01000151">
    <property type="protein sequence ID" value="KTD13998.1"/>
    <property type="molecule type" value="Genomic_DNA"/>
</dbReference>
<evidence type="ECO:0000313" key="3">
    <source>
        <dbReference type="EMBL" id="QBR82955.1"/>
    </source>
</evidence>
<evidence type="ECO:0000313" key="4">
    <source>
        <dbReference type="Proteomes" id="UP000054761"/>
    </source>
</evidence>
<accession>A0A0W0V1L7</accession>
<gene>
    <name evidence="3" type="ORF">E3983_00445</name>
    <name evidence="2" type="ORF">Lisr_2774</name>
</gene>
<feature type="transmembrane region" description="Helical" evidence="1">
    <location>
        <begin position="6"/>
        <end position="29"/>
    </location>
</feature>
<dbReference type="Pfam" id="PF05437">
    <property type="entry name" value="AzlD"/>
    <property type="match status" value="1"/>
</dbReference>
<dbReference type="STRING" id="454.Lisr_2774"/>
<evidence type="ECO:0000256" key="1">
    <source>
        <dbReference type="SAM" id="Phobius"/>
    </source>
</evidence>
<feature type="transmembrane region" description="Helical" evidence="1">
    <location>
        <begin position="41"/>
        <end position="60"/>
    </location>
</feature>
<evidence type="ECO:0000313" key="2">
    <source>
        <dbReference type="EMBL" id="KTD13998.1"/>
    </source>
</evidence>
<reference evidence="2 4" key="1">
    <citation type="submission" date="2015-11" db="EMBL/GenBank/DDBJ databases">
        <title>Genomic analysis of 38 Legionella species identifies large and diverse effector repertoires.</title>
        <authorList>
            <person name="Burstein D."/>
            <person name="Amaro F."/>
            <person name="Zusman T."/>
            <person name="Lifshitz Z."/>
            <person name="Cohen O."/>
            <person name="Gilbert J.A."/>
            <person name="Pupko T."/>
            <person name="Shuman H.A."/>
            <person name="Segal G."/>
        </authorList>
    </citation>
    <scope>NUCLEOTIDE SEQUENCE [LARGE SCALE GENOMIC DNA]</scope>
    <source>
        <strain evidence="2 4">Bercovier 4</strain>
    </source>
</reference>
<dbReference type="InterPro" id="IPR008407">
    <property type="entry name" value="Brnchd-chn_aa_trnsp_AzlD"/>
</dbReference>
<keyword evidence="1" id="KW-1133">Transmembrane helix</keyword>
<keyword evidence="1" id="KW-0812">Transmembrane</keyword>
<dbReference type="Proteomes" id="UP000295517">
    <property type="component" value="Chromosome"/>
</dbReference>
<keyword evidence="4" id="KW-1185">Reference proteome</keyword>
<dbReference type="AlphaFoldDB" id="A0A0W0V1L7"/>
<dbReference type="EMBL" id="CP038254">
    <property type="protein sequence ID" value="QBR82955.1"/>
    <property type="molecule type" value="Genomic_DNA"/>
</dbReference>
<evidence type="ECO:0000313" key="5">
    <source>
        <dbReference type="Proteomes" id="UP000295517"/>
    </source>
</evidence>
<protein>
    <submittedName>
        <fullName evidence="2">Branched-chain amino acid transport protein (AzlD)</fullName>
    </submittedName>
    <submittedName>
        <fullName evidence="3">Branched-chain amino acid transporter AzlD</fullName>
    </submittedName>
</protein>
<reference evidence="3 5" key="2">
    <citation type="submission" date="2019-03" db="EMBL/GenBank/DDBJ databases">
        <title>Diverse conjugative elements silence natural transformation in Legionella species.</title>
        <authorList>
            <person name="Durieux I."/>
            <person name="Ginevra C."/>
            <person name="Attaiech L."/>
            <person name="Picq K."/>
            <person name="Juan P.A."/>
            <person name="Jarraud S."/>
            <person name="Charpentier X."/>
        </authorList>
    </citation>
    <scope>NUCLEOTIDE SEQUENCE [LARGE SCALE GENOMIC DNA]</scope>
    <source>
        <strain evidence="3 5">HL-0427-4011</strain>
    </source>
</reference>
<organism evidence="2 4">
    <name type="scientific">Legionella israelensis</name>
    <dbReference type="NCBI Taxonomy" id="454"/>
    <lineage>
        <taxon>Bacteria</taxon>
        <taxon>Pseudomonadati</taxon>
        <taxon>Pseudomonadota</taxon>
        <taxon>Gammaproteobacteria</taxon>
        <taxon>Legionellales</taxon>
        <taxon>Legionellaceae</taxon>
        <taxon>Legionella</taxon>
    </lineage>
</organism>
<keyword evidence="1" id="KW-0472">Membrane</keyword>
<name>A0A0W0V1L7_9GAMM</name>
<sequence>MNRYYWLVTISLSLLIIVTRSLPFLMARFMTKRLNELGKYLPAYIMLLLVIYEIDIQTIIRPPYAITAWLALSILLAIHLWLRNTLLSIFIGTLSYIIIGEFWKMTLI</sequence>
<dbReference type="OrthoDB" id="5324916at2"/>
<dbReference type="Proteomes" id="UP000054761">
    <property type="component" value="Unassembled WGS sequence"/>
</dbReference>
<proteinExistence type="predicted"/>
<dbReference type="RefSeq" id="WP_058503043.1">
    <property type="nucleotide sequence ID" value="NZ_CAAAJA010000036.1"/>
</dbReference>